<dbReference type="InterPro" id="IPR022379">
    <property type="entry name" value="11S_seedstore_CS"/>
</dbReference>
<feature type="compositionally biased region" description="Polar residues" evidence="9">
    <location>
        <begin position="9"/>
        <end position="21"/>
    </location>
</feature>
<evidence type="ECO:0000256" key="4">
    <source>
        <dbReference type="ARBA" id="ARBA00023129"/>
    </source>
</evidence>
<dbReference type="SMART" id="SM00835">
    <property type="entry name" value="Cupin_1"/>
    <property type="match status" value="2"/>
</dbReference>
<keyword evidence="4 8" id="KW-0708">Seed storage protein</keyword>
<evidence type="ECO:0000256" key="3">
    <source>
        <dbReference type="ARBA" id="ARBA00022761"/>
    </source>
</evidence>
<dbReference type="InterPro" id="IPR006044">
    <property type="entry name" value="11S_seedstore_pln"/>
</dbReference>
<evidence type="ECO:0000313" key="11">
    <source>
        <dbReference type="EMBL" id="GMN48983.1"/>
    </source>
</evidence>
<feature type="domain" description="Cupin type-1" evidence="10">
    <location>
        <begin position="337"/>
        <end position="486"/>
    </location>
</feature>
<evidence type="ECO:0000256" key="1">
    <source>
        <dbReference type="ARBA" id="ARBA00007178"/>
    </source>
</evidence>
<dbReference type="GO" id="GO:0045735">
    <property type="term" value="F:nutrient reservoir activity"/>
    <property type="evidence" value="ECO:0007669"/>
    <property type="project" value="UniProtKB-KW"/>
</dbReference>
<reference evidence="11" key="1">
    <citation type="submission" date="2023-07" db="EMBL/GenBank/DDBJ databases">
        <title>draft genome sequence of fig (Ficus carica).</title>
        <authorList>
            <person name="Takahashi T."/>
            <person name="Nishimura K."/>
        </authorList>
    </citation>
    <scope>NUCLEOTIDE SEQUENCE</scope>
</reference>
<dbReference type="GO" id="GO:0034214">
    <property type="term" value="P:protein hexamerization"/>
    <property type="evidence" value="ECO:0007669"/>
    <property type="project" value="UniProtKB-ARBA"/>
</dbReference>
<dbReference type="PROSITE" id="PS00305">
    <property type="entry name" value="11S_SEED_STORAGE"/>
    <property type="match status" value="1"/>
</dbReference>
<dbReference type="AlphaFoldDB" id="A0AA88D7P3"/>
<keyword evidence="2" id="KW-0732">Signal</keyword>
<evidence type="ECO:0000256" key="5">
    <source>
        <dbReference type="ARBA" id="ARBA00023157"/>
    </source>
</evidence>
<dbReference type="InterPro" id="IPR050253">
    <property type="entry name" value="Seed_Storage-Functional"/>
</dbReference>
<evidence type="ECO:0000313" key="12">
    <source>
        <dbReference type="Proteomes" id="UP001187192"/>
    </source>
</evidence>
<feature type="compositionally biased region" description="Low complexity" evidence="9">
    <location>
        <begin position="220"/>
        <end position="230"/>
    </location>
</feature>
<dbReference type="CDD" id="cd02242">
    <property type="entry name" value="cupin_11S_legumin_N"/>
    <property type="match status" value="1"/>
</dbReference>
<dbReference type="InterPro" id="IPR011051">
    <property type="entry name" value="RmlC_Cupin_sf"/>
</dbReference>
<evidence type="ECO:0000256" key="7">
    <source>
        <dbReference type="ARBA" id="ARBA00081374"/>
    </source>
</evidence>
<feature type="region of interest" description="Disordered" evidence="9">
    <location>
        <begin position="1"/>
        <end position="28"/>
    </location>
</feature>
<evidence type="ECO:0000259" key="10">
    <source>
        <dbReference type="SMART" id="SM00835"/>
    </source>
</evidence>
<dbReference type="PRINTS" id="PR00439">
    <property type="entry name" value="11SGLOBULIN"/>
</dbReference>
<evidence type="ECO:0000256" key="9">
    <source>
        <dbReference type="SAM" id="MobiDB-lite"/>
    </source>
</evidence>
<protein>
    <recommendedName>
        <fullName evidence="7">11S seed storage protein</fullName>
    </recommendedName>
</protein>
<sequence>MAAQLAGRGSSNGKTSANSTGLKPASPTTASSAKAAFWSPGIPTTSSSSASALPLSASPSSPMASTCLPTPTPLNSSTSFAVCIYTYIFIDVLIHMQHECIYIYVCVMRFICKCFFNYGSSGSGVVGTLFPGCPETFEESQRGTSQRSQDRHQKIHRIREGDVLALPAGIAYWSYNDGDQPLVVVSLFDVSNHENQLDRFPRRFYLAGNPHQEFLKSGRQEQYGEQGSQQQHRREEQQQQEQGSYINNVFSGFNLQFIQEAFKVDPETARRIQSQSDRRGSIIRVKEKLDFVRPGRSREEQEHEMRQEEQRQTERQYAREQGHNGLEETFCTMSLRENIGDPSRADVFSPQAGRLSSVNSYNLPILNWLQLSAERGFLYSNALYSPHWNKNAHGVIYVIRGSAKCQVVDDFGRTVFDGQLRQGQALTVPQNFVIVKQAENEGFEWVSFKTNDRAKVNQLAGRTSYIQALPEDVIANAYQISREQARRLKYNRQEVSMFRTSQKRTAIAA</sequence>
<comment type="similarity">
    <text evidence="1 8">Belongs to the 11S seed storage protein (globulins) family.</text>
</comment>
<keyword evidence="3 8" id="KW-0758">Storage protein</keyword>
<accession>A0AA88D7P3</accession>
<evidence type="ECO:0000256" key="2">
    <source>
        <dbReference type="ARBA" id="ARBA00022729"/>
    </source>
</evidence>
<gene>
    <name evidence="11" type="ORF">TIFTF001_018141</name>
</gene>
<dbReference type="PANTHER" id="PTHR31189:SF35">
    <property type="entry name" value="12S SEED STORAGE PROTEIN CRB"/>
    <property type="match status" value="1"/>
</dbReference>
<comment type="caution">
    <text evidence="11">The sequence shown here is derived from an EMBL/GenBank/DDBJ whole genome shotgun (WGS) entry which is preliminary data.</text>
</comment>
<dbReference type="Proteomes" id="UP001187192">
    <property type="component" value="Unassembled WGS sequence"/>
</dbReference>
<dbReference type="InterPro" id="IPR014710">
    <property type="entry name" value="RmlC-like_jellyroll"/>
</dbReference>
<feature type="region of interest" description="Disordered" evidence="9">
    <location>
        <begin position="218"/>
        <end position="242"/>
    </location>
</feature>
<dbReference type="GO" id="GO:0048316">
    <property type="term" value="P:seed development"/>
    <property type="evidence" value="ECO:0007669"/>
    <property type="project" value="UniProtKB-ARBA"/>
</dbReference>
<evidence type="ECO:0000256" key="8">
    <source>
        <dbReference type="RuleBase" id="RU003681"/>
    </source>
</evidence>
<dbReference type="Gene3D" id="2.60.120.10">
    <property type="entry name" value="Jelly Rolls"/>
    <property type="match status" value="2"/>
</dbReference>
<dbReference type="SUPFAM" id="SSF51182">
    <property type="entry name" value="RmlC-like cupins"/>
    <property type="match status" value="1"/>
</dbReference>
<feature type="domain" description="Cupin type-1" evidence="10">
    <location>
        <begin position="85"/>
        <end position="270"/>
    </location>
</feature>
<dbReference type="Pfam" id="PF00190">
    <property type="entry name" value="Cupin_1"/>
    <property type="match status" value="2"/>
</dbReference>
<dbReference type="FunFam" id="2.60.120.10:FF:000073">
    <property type="entry name" value="Glycinin G1"/>
    <property type="match status" value="1"/>
</dbReference>
<dbReference type="InterPro" id="IPR006045">
    <property type="entry name" value="Cupin_1"/>
</dbReference>
<dbReference type="GO" id="GO:0043245">
    <property type="term" value="C:extraorganismal space"/>
    <property type="evidence" value="ECO:0007669"/>
    <property type="project" value="UniProtKB-ARBA"/>
</dbReference>
<comment type="function">
    <text evidence="8">Seed storage protein.</text>
</comment>
<dbReference type="EMBL" id="BTGU01000029">
    <property type="protein sequence ID" value="GMN48983.1"/>
    <property type="molecule type" value="Genomic_DNA"/>
</dbReference>
<comment type="subunit">
    <text evidence="8">Hexamer; each subunit is composed of an acidic and a basic chain derived from a single precursor and linked by a disulfide bond.</text>
</comment>
<keyword evidence="5 8" id="KW-1015">Disulfide bond</keyword>
<dbReference type="PANTHER" id="PTHR31189">
    <property type="entry name" value="OS03G0336100 PROTEIN-RELATED"/>
    <property type="match status" value="1"/>
</dbReference>
<feature type="region of interest" description="Disordered" evidence="9">
    <location>
        <begin position="293"/>
        <end position="323"/>
    </location>
</feature>
<organism evidence="11 12">
    <name type="scientific">Ficus carica</name>
    <name type="common">Common fig</name>
    <dbReference type="NCBI Taxonomy" id="3494"/>
    <lineage>
        <taxon>Eukaryota</taxon>
        <taxon>Viridiplantae</taxon>
        <taxon>Streptophyta</taxon>
        <taxon>Embryophyta</taxon>
        <taxon>Tracheophyta</taxon>
        <taxon>Spermatophyta</taxon>
        <taxon>Magnoliopsida</taxon>
        <taxon>eudicotyledons</taxon>
        <taxon>Gunneridae</taxon>
        <taxon>Pentapetalae</taxon>
        <taxon>rosids</taxon>
        <taxon>fabids</taxon>
        <taxon>Rosales</taxon>
        <taxon>Moraceae</taxon>
        <taxon>Ficeae</taxon>
        <taxon>Ficus</taxon>
    </lineage>
</organism>
<keyword evidence="12" id="KW-1185">Reference proteome</keyword>
<dbReference type="CDD" id="cd02243">
    <property type="entry name" value="cupin_11S_legumin_C"/>
    <property type="match status" value="1"/>
</dbReference>
<comment type="subunit">
    <text evidence="6">Hexamer of two trimers; each subunit is composed of an acidic and a basic chain derived from a single precursor and linked by a disulfide bond.</text>
</comment>
<proteinExistence type="inferred from homology"/>
<name>A0AA88D7P3_FICCA</name>
<evidence type="ECO:0000256" key="6">
    <source>
        <dbReference type="ARBA" id="ARBA00062468"/>
    </source>
</evidence>